<dbReference type="SUPFAM" id="SSF110849">
    <property type="entry name" value="ParB/Sulfiredoxin"/>
    <property type="match status" value="1"/>
</dbReference>
<evidence type="ECO:0000313" key="5">
    <source>
        <dbReference type="Proteomes" id="UP000176422"/>
    </source>
</evidence>
<dbReference type="Pfam" id="PF17762">
    <property type="entry name" value="HTH_ParB"/>
    <property type="match status" value="1"/>
</dbReference>
<dbReference type="Gene3D" id="1.10.10.2830">
    <property type="match status" value="1"/>
</dbReference>
<evidence type="ECO:0000256" key="2">
    <source>
        <dbReference type="ARBA" id="ARBA00022829"/>
    </source>
</evidence>
<dbReference type="InterPro" id="IPR004437">
    <property type="entry name" value="ParB/RepB/Spo0J"/>
</dbReference>
<dbReference type="PANTHER" id="PTHR33375:SF1">
    <property type="entry name" value="CHROMOSOME-PARTITIONING PROTEIN PARB-RELATED"/>
    <property type="match status" value="1"/>
</dbReference>
<evidence type="ECO:0000259" key="3">
    <source>
        <dbReference type="SMART" id="SM00470"/>
    </source>
</evidence>
<name>A0A1F8DVZ9_9BACT</name>
<comment type="similarity">
    <text evidence="1">Belongs to the ParB family.</text>
</comment>
<evidence type="ECO:0000256" key="1">
    <source>
        <dbReference type="ARBA" id="ARBA00006295"/>
    </source>
</evidence>
<dbReference type="InterPro" id="IPR036086">
    <property type="entry name" value="ParB/Sulfiredoxin_sf"/>
</dbReference>
<dbReference type="STRING" id="1802559.A2372_01190"/>
<dbReference type="Pfam" id="PF02195">
    <property type="entry name" value="ParB_N"/>
    <property type="match status" value="1"/>
</dbReference>
<dbReference type="EMBL" id="MGIT01000003">
    <property type="protein sequence ID" value="OGM92783.1"/>
    <property type="molecule type" value="Genomic_DNA"/>
</dbReference>
<dbReference type="InterPro" id="IPR041468">
    <property type="entry name" value="HTH_ParB/Spo0J"/>
</dbReference>
<dbReference type="PANTHER" id="PTHR33375">
    <property type="entry name" value="CHROMOSOME-PARTITIONING PROTEIN PARB-RELATED"/>
    <property type="match status" value="1"/>
</dbReference>
<organism evidence="4 5">
    <name type="scientific">Candidatus Wolfebacteria bacterium RIFOXYB1_FULL_54_12</name>
    <dbReference type="NCBI Taxonomy" id="1802559"/>
    <lineage>
        <taxon>Bacteria</taxon>
        <taxon>Candidatus Wolfeibacteriota</taxon>
    </lineage>
</organism>
<dbReference type="SUPFAM" id="SSF109709">
    <property type="entry name" value="KorB DNA-binding domain-like"/>
    <property type="match status" value="1"/>
</dbReference>
<dbReference type="GO" id="GO:0003677">
    <property type="term" value="F:DNA binding"/>
    <property type="evidence" value="ECO:0007669"/>
    <property type="project" value="InterPro"/>
</dbReference>
<dbReference type="GO" id="GO:0007059">
    <property type="term" value="P:chromosome segregation"/>
    <property type="evidence" value="ECO:0007669"/>
    <property type="project" value="UniProtKB-KW"/>
</dbReference>
<sequence>MKQQDMPVAPPGETPWATIEDGMIVAEVGTTIRIPIGLIRPNPKQPRKFFDKAELEATALSYKHRKDVEQPIPVTLRDNNRHALIVDGGSRYLAAKIAKLEGLSCYIKPPMTDDEVYLSSAVANIRRKSFSVVEIALALDELMERFGLNQTEAGEKLGMTPFQVSYHLKFLNLTEDIHLRLMRGEIGNGIALQLSAFNQDDQRKMLNLIKEAVKKNAGKPIHPNKVARILRLGGKNLGIAPRRATRGRVHTTHAKLVGNHVIKEIEHVIKAFAELKELTHADLQALRDPSAIDIQMDLFELQRKLAVALRQFDHIT</sequence>
<keyword evidence="2" id="KW-0159">Chromosome partition</keyword>
<accession>A0A1F8DVZ9</accession>
<dbReference type="GO" id="GO:0005694">
    <property type="term" value="C:chromosome"/>
    <property type="evidence" value="ECO:0007669"/>
    <property type="project" value="TreeGrafter"/>
</dbReference>
<protein>
    <recommendedName>
        <fullName evidence="3">ParB-like N-terminal domain-containing protein</fullName>
    </recommendedName>
</protein>
<dbReference type="Proteomes" id="UP000176422">
    <property type="component" value="Unassembled WGS sequence"/>
</dbReference>
<dbReference type="Gene3D" id="3.90.1530.30">
    <property type="match status" value="1"/>
</dbReference>
<dbReference type="NCBIfam" id="TIGR00180">
    <property type="entry name" value="parB_part"/>
    <property type="match status" value="1"/>
</dbReference>
<dbReference type="SMART" id="SM00470">
    <property type="entry name" value="ParB"/>
    <property type="match status" value="1"/>
</dbReference>
<dbReference type="InterPro" id="IPR003115">
    <property type="entry name" value="ParB_N"/>
</dbReference>
<dbReference type="AlphaFoldDB" id="A0A1F8DVZ9"/>
<feature type="domain" description="ParB-like N-terminal" evidence="3">
    <location>
        <begin position="32"/>
        <end position="125"/>
    </location>
</feature>
<proteinExistence type="inferred from homology"/>
<gene>
    <name evidence="4" type="ORF">A2372_01190</name>
</gene>
<dbReference type="InterPro" id="IPR050336">
    <property type="entry name" value="Chromosome_partition/occlusion"/>
</dbReference>
<reference evidence="4 5" key="1">
    <citation type="journal article" date="2016" name="Nat. Commun.">
        <title>Thousands of microbial genomes shed light on interconnected biogeochemical processes in an aquifer system.</title>
        <authorList>
            <person name="Anantharaman K."/>
            <person name="Brown C.T."/>
            <person name="Hug L.A."/>
            <person name="Sharon I."/>
            <person name="Castelle C.J."/>
            <person name="Probst A.J."/>
            <person name="Thomas B.C."/>
            <person name="Singh A."/>
            <person name="Wilkins M.J."/>
            <person name="Karaoz U."/>
            <person name="Brodie E.L."/>
            <person name="Williams K.H."/>
            <person name="Hubbard S.S."/>
            <person name="Banfield J.F."/>
        </authorList>
    </citation>
    <scope>NUCLEOTIDE SEQUENCE [LARGE SCALE GENOMIC DNA]</scope>
</reference>
<evidence type="ECO:0000313" key="4">
    <source>
        <dbReference type="EMBL" id="OGM92783.1"/>
    </source>
</evidence>
<comment type="caution">
    <text evidence="4">The sequence shown here is derived from an EMBL/GenBank/DDBJ whole genome shotgun (WGS) entry which is preliminary data.</text>
</comment>